<feature type="transmembrane region" description="Helical" evidence="1">
    <location>
        <begin position="7"/>
        <end position="26"/>
    </location>
</feature>
<dbReference type="Proteomes" id="UP001580391">
    <property type="component" value="Unassembled WGS sequence"/>
</dbReference>
<proteinExistence type="predicted"/>
<gene>
    <name evidence="2" type="ORF">ACE5IX_08025</name>
</gene>
<organism evidence="2 3">
    <name type="scientific">Leptospira wolffii</name>
    <dbReference type="NCBI Taxonomy" id="409998"/>
    <lineage>
        <taxon>Bacteria</taxon>
        <taxon>Pseudomonadati</taxon>
        <taxon>Spirochaetota</taxon>
        <taxon>Spirochaetia</taxon>
        <taxon>Leptospirales</taxon>
        <taxon>Leptospiraceae</taxon>
        <taxon>Leptospira</taxon>
    </lineage>
</organism>
<dbReference type="EMBL" id="JBHILJ010000003">
    <property type="protein sequence ID" value="MFB5736449.1"/>
    <property type="molecule type" value="Genomic_DNA"/>
</dbReference>
<sequence length="89" mass="10167">MVQISEALNLVFDSIGLVVILGLYRAGILPKYLYLFLGFVFVWLSSVFTVLEGFFLPDFLNFLEHLSFLFSGFLFLIGFYIHFGKKSAV</sequence>
<evidence type="ECO:0000256" key="1">
    <source>
        <dbReference type="SAM" id="Phobius"/>
    </source>
</evidence>
<name>A0ABV5BQ06_9LEPT</name>
<evidence type="ECO:0000313" key="2">
    <source>
        <dbReference type="EMBL" id="MFB5736449.1"/>
    </source>
</evidence>
<keyword evidence="1" id="KW-1133">Transmembrane helix</keyword>
<feature type="transmembrane region" description="Helical" evidence="1">
    <location>
        <begin position="62"/>
        <end position="83"/>
    </location>
</feature>
<accession>A0ABV5BQ06</accession>
<protein>
    <submittedName>
        <fullName evidence="2">Uncharacterized protein</fullName>
    </submittedName>
</protein>
<keyword evidence="1" id="KW-0472">Membrane</keyword>
<keyword evidence="1" id="KW-0812">Transmembrane</keyword>
<reference evidence="2 3" key="1">
    <citation type="submission" date="2024-09" db="EMBL/GenBank/DDBJ databases">
        <title>Taxonomic and Genotyping Characterization of Leptospira Strains isolated from Multiple Sources in Colombia highlights the importance of intermediate species.</title>
        <authorList>
            <person name="Torres Higuera L."/>
            <person name="Rojas Tapias D."/>
            <person name="Jimenez Velasquez S."/>
            <person name="Renjifo Ibanez C."/>
        </authorList>
    </citation>
    <scope>NUCLEOTIDE SEQUENCE [LARGE SCALE GENOMIC DNA]</scope>
    <source>
        <strain evidence="2 3">Lep080</strain>
    </source>
</reference>
<evidence type="ECO:0000313" key="3">
    <source>
        <dbReference type="Proteomes" id="UP001580391"/>
    </source>
</evidence>
<feature type="transmembrane region" description="Helical" evidence="1">
    <location>
        <begin position="32"/>
        <end position="55"/>
    </location>
</feature>
<comment type="caution">
    <text evidence="2">The sequence shown here is derived from an EMBL/GenBank/DDBJ whole genome shotgun (WGS) entry which is preliminary data.</text>
</comment>
<keyword evidence="3" id="KW-1185">Reference proteome</keyword>
<dbReference type="RefSeq" id="WP_246839093.1">
    <property type="nucleotide sequence ID" value="NZ_JBHILI010000004.1"/>
</dbReference>